<protein>
    <submittedName>
        <fullName evidence="5">4'-phosphopantetheinyl transferase</fullName>
    </submittedName>
</protein>
<accession>A0A1H1S8V9</accession>
<dbReference type="STRING" id="652787.SAMN05216490_1153"/>
<dbReference type="InterPro" id="IPR037143">
    <property type="entry name" value="4-PPantetheinyl_Trfase_dom_sf"/>
</dbReference>
<dbReference type="EMBL" id="LT629740">
    <property type="protein sequence ID" value="SDS43749.1"/>
    <property type="molecule type" value="Genomic_DNA"/>
</dbReference>
<dbReference type="RefSeq" id="WP_091370212.1">
    <property type="nucleotide sequence ID" value="NZ_LT629740.1"/>
</dbReference>
<dbReference type="Pfam" id="PF22624">
    <property type="entry name" value="AASDHPPT_N"/>
    <property type="match status" value="1"/>
</dbReference>
<dbReference type="GO" id="GO:0008897">
    <property type="term" value="F:holo-[acyl-carrier-protein] synthase activity"/>
    <property type="evidence" value="ECO:0007669"/>
    <property type="project" value="InterPro"/>
</dbReference>
<gene>
    <name evidence="5" type="ORF">SAMN05216490_1153</name>
</gene>
<dbReference type="GO" id="GO:0019878">
    <property type="term" value="P:lysine biosynthetic process via aminoadipic acid"/>
    <property type="evidence" value="ECO:0007669"/>
    <property type="project" value="TreeGrafter"/>
</dbReference>
<feature type="domain" description="4'-phosphopantetheinyl transferase" evidence="3">
    <location>
        <begin position="104"/>
        <end position="188"/>
    </location>
</feature>
<sequence length="213" mass="24616">MTRIFYTDISFPRNETAFNTYLDELPESLKNKVLKFRRWQDAYASLFGKLLLKAALLNCGFSSFTFDDLQYTSFNRPFIEGNIDFNLSHSGAFIVCVLSNEDKVGIDIEEVKSINLGHFESQFTADEWLNITNATDPYSEFYSCWTKKEAILKASGEGLNMPLKQVQLFDDYGILNKNKWYIKEYHLANNYSVHLASEIIINPKIVPEKIDFP</sequence>
<name>A0A1H1S8V9_MUCMA</name>
<dbReference type="PANTHER" id="PTHR12215">
    <property type="entry name" value="PHOSPHOPANTETHEINE TRANSFERASE"/>
    <property type="match status" value="1"/>
</dbReference>
<evidence type="ECO:0000259" key="3">
    <source>
        <dbReference type="Pfam" id="PF01648"/>
    </source>
</evidence>
<dbReference type="InterPro" id="IPR050559">
    <property type="entry name" value="P-Pant_transferase_sf"/>
</dbReference>
<dbReference type="Gene3D" id="3.90.470.20">
    <property type="entry name" value="4'-phosphopantetheinyl transferase domain"/>
    <property type="match status" value="2"/>
</dbReference>
<evidence type="ECO:0000313" key="5">
    <source>
        <dbReference type="EMBL" id="SDS43749.1"/>
    </source>
</evidence>
<dbReference type="OrthoDB" id="9808281at2"/>
<dbReference type="GO" id="GO:0005829">
    <property type="term" value="C:cytosol"/>
    <property type="evidence" value="ECO:0007669"/>
    <property type="project" value="TreeGrafter"/>
</dbReference>
<keyword evidence="2 5" id="KW-0808">Transferase</keyword>
<dbReference type="Pfam" id="PF01648">
    <property type="entry name" value="ACPS"/>
    <property type="match status" value="1"/>
</dbReference>
<dbReference type="InterPro" id="IPR008278">
    <property type="entry name" value="4-PPantetheinyl_Trfase_dom"/>
</dbReference>
<reference evidence="5 6" key="1">
    <citation type="submission" date="2016-10" db="EMBL/GenBank/DDBJ databases">
        <authorList>
            <person name="de Groot N.N."/>
        </authorList>
    </citation>
    <scope>NUCLEOTIDE SEQUENCE [LARGE SCALE GENOMIC DNA]</scope>
    <source>
        <strain evidence="5 6">MP1X4</strain>
    </source>
</reference>
<proteinExistence type="inferred from homology"/>
<evidence type="ECO:0000256" key="1">
    <source>
        <dbReference type="ARBA" id="ARBA00010990"/>
    </source>
</evidence>
<feature type="domain" description="4'-phosphopantetheinyl transferase N-terminal" evidence="4">
    <location>
        <begin position="16"/>
        <end position="97"/>
    </location>
</feature>
<evidence type="ECO:0000259" key="4">
    <source>
        <dbReference type="Pfam" id="PF22624"/>
    </source>
</evidence>
<dbReference type="PANTHER" id="PTHR12215:SF10">
    <property type="entry name" value="L-AMINOADIPATE-SEMIALDEHYDE DEHYDROGENASE-PHOSPHOPANTETHEINYL TRANSFERASE"/>
    <property type="match status" value="1"/>
</dbReference>
<comment type="similarity">
    <text evidence="1">Belongs to the P-Pant transferase superfamily. Gsp/Sfp/HetI/AcpT family.</text>
</comment>
<dbReference type="Proteomes" id="UP000199679">
    <property type="component" value="Chromosome I"/>
</dbReference>
<evidence type="ECO:0000256" key="2">
    <source>
        <dbReference type="ARBA" id="ARBA00022679"/>
    </source>
</evidence>
<organism evidence="5 6">
    <name type="scientific">Mucilaginibacter mallensis</name>
    <dbReference type="NCBI Taxonomy" id="652787"/>
    <lineage>
        <taxon>Bacteria</taxon>
        <taxon>Pseudomonadati</taxon>
        <taxon>Bacteroidota</taxon>
        <taxon>Sphingobacteriia</taxon>
        <taxon>Sphingobacteriales</taxon>
        <taxon>Sphingobacteriaceae</taxon>
        <taxon>Mucilaginibacter</taxon>
    </lineage>
</organism>
<dbReference type="SUPFAM" id="SSF56214">
    <property type="entry name" value="4'-phosphopantetheinyl transferase"/>
    <property type="match status" value="2"/>
</dbReference>
<dbReference type="AlphaFoldDB" id="A0A1H1S8V9"/>
<dbReference type="GO" id="GO:0000287">
    <property type="term" value="F:magnesium ion binding"/>
    <property type="evidence" value="ECO:0007669"/>
    <property type="project" value="InterPro"/>
</dbReference>
<keyword evidence="6" id="KW-1185">Reference proteome</keyword>
<dbReference type="InterPro" id="IPR055066">
    <property type="entry name" value="AASDHPPT_N"/>
</dbReference>
<evidence type="ECO:0000313" key="6">
    <source>
        <dbReference type="Proteomes" id="UP000199679"/>
    </source>
</evidence>